<comment type="caution">
    <text evidence="8">The sequence shown here is derived from an EMBL/GenBank/DDBJ whole genome shotgun (WGS) entry which is preliminary data.</text>
</comment>
<dbReference type="Proteomes" id="UP000440732">
    <property type="component" value="Unassembled WGS sequence"/>
</dbReference>
<evidence type="ECO:0000313" key="7">
    <source>
        <dbReference type="EMBL" id="KAE9250369.1"/>
    </source>
</evidence>
<dbReference type="EMBL" id="QXGB01000109">
    <property type="protein sequence ID" value="KAE9230002.1"/>
    <property type="molecule type" value="Genomic_DNA"/>
</dbReference>
<evidence type="ECO:0000313" key="16">
    <source>
        <dbReference type="Proteomes" id="UP000488956"/>
    </source>
</evidence>
<evidence type="ECO:0000313" key="10">
    <source>
        <dbReference type="Proteomes" id="UP000433483"/>
    </source>
</evidence>
<evidence type="ECO:0000313" key="5">
    <source>
        <dbReference type="EMBL" id="KAE9152491.1"/>
    </source>
</evidence>
<evidence type="ECO:0000313" key="9">
    <source>
        <dbReference type="Proteomes" id="UP000429523"/>
    </source>
</evidence>
<evidence type="ECO:0000313" key="1">
    <source>
        <dbReference type="EMBL" id="KAE8946172.1"/>
    </source>
</evidence>
<dbReference type="EMBL" id="QXFX01000101">
    <property type="protein sequence ID" value="KAE9132097.1"/>
    <property type="molecule type" value="Genomic_DNA"/>
</dbReference>
<dbReference type="EMBL" id="QXGA01000103">
    <property type="protein sequence ID" value="KAE9152491.1"/>
    <property type="molecule type" value="Genomic_DNA"/>
</dbReference>
<dbReference type="Gene3D" id="1.10.238.10">
    <property type="entry name" value="EF-hand"/>
    <property type="match status" value="1"/>
</dbReference>
<dbReference type="Proteomes" id="UP000441208">
    <property type="component" value="Unassembled WGS sequence"/>
</dbReference>
<name>A0A6A4AB85_9STRA</name>
<dbReference type="EMBL" id="QXFW01000100">
    <property type="protein sequence ID" value="KAE9025276.1"/>
    <property type="molecule type" value="Genomic_DNA"/>
</dbReference>
<organism evidence="8 11">
    <name type="scientific">Phytophthora fragariae</name>
    <dbReference type="NCBI Taxonomy" id="53985"/>
    <lineage>
        <taxon>Eukaryota</taxon>
        <taxon>Sar</taxon>
        <taxon>Stramenopiles</taxon>
        <taxon>Oomycota</taxon>
        <taxon>Peronosporomycetes</taxon>
        <taxon>Peronosporales</taxon>
        <taxon>Peronosporaceae</taxon>
        <taxon>Phytophthora</taxon>
    </lineage>
</organism>
<sequence>MTILRPGSSVLKPGVRERQRELETVITKYELLLAIGRTKNPDFESIDQQQVIFRLAECRLALARVQRTAWQIDQNGQTPIQPSGDNENDEAVDAVETMQTTLHDMLEKTRRLYQLPEVVRSIVAVQGEVQVLIETGELFTFCGNHANAMSAYAEAIRLCYNVEDEATEAILTSKLRKLQRHADAAARVEALVVERASDGDNNGESERSKLKAAFEKVADDDGFLVKNQLQAFSGELGMHEALTNSEIDDMWRQMQQNDKSAHTRDDAQRPASNAISFDTFWRWWVSDAVYDYMMKHALI</sequence>
<dbReference type="SUPFAM" id="SSF47473">
    <property type="entry name" value="EF-hand"/>
    <property type="match status" value="1"/>
</dbReference>
<reference evidence="9 10" key="1">
    <citation type="submission" date="2018-08" db="EMBL/GenBank/DDBJ databases">
        <title>Genomic investigation of the strawberry pathogen Phytophthora fragariae indicates pathogenicity is determined by transcriptional variation in three key races.</title>
        <authorList>
            <person name="Adams T.M."/>
            <person name="Armitage A.D."/>
            <person name="Sobczyk M.K."/>
            <person name="Bates H.J."/>
            <person name="Dunwell J.M."/>
            <person name="Nellist C.F."/>
            <person name="Harrison R.J."/>
        </authorList>
    </citation>
    <scope>NUCLEOTIDE SEQUENCE [LARGE SCALE GENOMIC DNA]</scope>
    <source>
        <strain evidence="8 11">BC-1</strain>
        <strain evidence="7 15">BC-23</strain>
        <strain evidence="6 10">NOV-27</strain>
        <strain evidence="5 12">NOV-5</strain>
        <strain evidence="3 13">NOV-71</strain>
        <strain evidence="1 9">NOV-9</strain>
        <strain evidence="4 16">ONT-3</strain>
        <strain evidence="2 14">SCRP245</strain>
    </source>
</reference>
<evidence type="ECO:0000313" key="8">
    <source>
        <dbReference type="EMBL" id="KAE9253510.1"/>
    </source>
</evidence>
<dbReference type="Proteomes" id="UP000488956">
    <property type="component" value="Unassembled WGS sequence"/>
</dbReference>
<evidence type="ECO:0000313" key="3">
    <source>
        <dbReference type="EMBL" id="KAE9131940.1"/>
    </source>
</evidence>
<dbReference type="InterPro" id="IPR011992">
    <property type="entry name" value="EF-hand-dom_pair"/>
</dbReference>
<evidence type="ECO:0000313" key="13">
    <source>
        <dbReference type="Proteomes" id="UP000441208"/>
    </source>
</evidence>
<dbReference type="Proteomes" id="UP000440367">
    <property type="component" value="Unassembled WGS sequence"/>
</dbReference>
<evidence type="ECO:0000313" key="11">
    <source>
        <dbReference type="Proteomes" id="UP000440367"/>
    </source>
</evidence>
<gene>
    <name evidence="8" type="ORF">PF002_g3315</name>
    <name evidence="7" type="ORF">PF004_g2972</name>
    <name evidence="6" type="ORF">PF005_g3654</name>
    <name evidence="5" type="ORF">PF006_g3304</name>
    <name evidence="3" type="ORF">PF007_g3937</name>
    <name evidence="1" type="ORF">PF009_g4211</name>
    <name evidence="4" type="ORF">PF010_g3297</name>
    <name evidence="2" type="ORF">PF011_g3112</name>
</gene>
<dbReference type="Proteomes" id="UP000429523">
    <property type="component" value="Unassembled WGS sequence"/>
</dbReference>
<evidence type="ECO:0000313" key="14">
    <source>
        <dbReference type="Proteomes" id="UP000460718"/>
    </source>
</evidence>
<dbReference type="Proteomes" id="UP000476176">
    <property type="component" value="Unassembled WGS sequence"/>
</dbReference>
<evidence type="ECO:0000313" key="12">
    <source>
        <dbReference type="Proteomes" id="UP000440732"/>
    </source>
</evidence>
<dbReference type="EMBL" id="QXGD01000092">
    <property type="protein sequence ID" value="KAE9253510.1"/>
    <property type="molecule type" value="Genomic_DNA"/>
</dbReference>
<proteinExistence type="predicted"/>
<evidence type="ECO:0000313" key="6">
    <source>
        <dbReference type="EMBL" id="KAE9230002.1"/>
    </source>
</evidence>
<evidence type="ECO:0000313" key="2">
    <source>
        <dbReference type="EMBL" id="KAE9025276.1"/>
    </source>
</evidence>
<keyword evidence="10" id="KW-1185">Reference proteome</keyword>
<evidence type="ECO:0000313" key="15">
    <source>
        <dbReference type="Proteomes" id="UP000476176"/>
    </source>
</evidence>
<accession>A0A6A4AB85</accession>
<dbReference type="EMBL" id="QXFZ01000121">
    <property type="protein sequence ID" value="KAE9131940.1"/>
    <property type="molecule type" value="Genomic_DNA"/>
</dbReference>
<protein>
    <submittedName>
        <fullName evidence="8">Uncharacterized protein</fullName>
    </submittedName>
</protein>
<dbReference type="Proteomes" id="UP000433483">
    <property type="component" value="Unassembled WGS sequence"/>
</dbReference>
<dbReference type="OrthoDB" id="98532at2759"/>
<dbReference type="Proteomes" id="UP000460718">
    <property type="component" value="Unassembled WGS sequence"/>
</dbReference>
<dbReference type="AlphaFoldDB" id="A0A6A4AB85"/>
<dbReference type="EMBL" id="QXGC01000090">
    <property type="protein sequence ID" value="KAE9250369.1"/>
    <property type="molecule type" value="Genomic_DNA"/>
</dbReference>
<evidence type="ECO:0000313" key="4">
    <source>
        <dbReference type="EMBL" id="KAE9132097.1"/>
    </source>
</evidence>
<dbReference type="EMBL" id="QXGF01000129">
    <property type="protein sequence ID" value="KAE8946172.1"/>
    <property type="molecule type" value="Genomic_DNA"/>
</dbReference>